<gene>
    <name evidence="12" type="ORF">FGG08_003331</name>
</gene>
<dbReference type="GO" id="GO:0008270">
    <property type="term" value="F:zinc ion binding"/>
    <property type="evidence" value="ECO:0007669"/>
    <property type="project" value="UniProtKB-KW"/>
</dbReference>
<feature type="active site" description="Proton acceptor" evidence="8">
    <location>
        <position position="780"/>
    </location>
</feature>
<dbReference type="InterPro" id="IPR016035">
    <property type="entry name" value="Acyl_Trfase/lysoPLipase"/>
</dbReference>
<feature type="active site" description="Nucleophile" evidence="8">
    <location>
        <position position="618"/>
    </location>
</feature>
<protein>
    <submittedName>
        <fullName evidence="12">Uncharacterized protein</fullName>
    </submittedName>
</protein>
<feature type="region of interest" description="Disordered" evidence="9">
    <location>
        <begin position="1"/>
        <end position="20"/>
    </location>
</feature>
<keyword evidence="13" id="KW-1185">Reference proteome</keyword>
<feature type="short sequence motif" description="GXSXG" evidence="8">
    <location>
        <begin position="616"/>
        <end position="620"/>
    </location>
</feature>
<evidence type="ECO:0000256" key="9">
    <source>
        <dbReference type="SAM" id="MobiDB-lite"/>
    </source>
</evidence>
<dbReference type="InterPro" id="IPR001841">
    <property type="entry name" value="Znf_RING"/>
</dbReference>
<evidence type="ECO:0000256" key="7">
    <source>
        <dbReference type="PROSITE-ProRule" id="PRU00175"/>
    </source>
</evidence>
<feature type="short sequence motif" description="DGA/G" evidence="8">
    <location>
        <begin position="780"/>
        <end position="782"/>
    </location>
</feature>
<keyword evidence="3 8" id="KW-0378">Hydrolase</keyword>
<dbReference type="PANTHER" id="PTHR24185">
    <property type="entry name" value="CALCIUM-INDEPENDENT PHOSPHOLIPASE A2-GAMMA"/>
    <property type="match status" value="1"/>
</dbReference>
<evidence type="ECO:0000259" key="10">
    <source>
        <dbReference type="PROSITE" id="PS50089"/>
    </source>
</evidence>
<dbReference type="GO" id="GO:0016042">
    <property type="term" value="P:lipid catabolic process"/>
    <property type="evidence" value="ECO:0007669"/>
    <property type="project" value="UniProtKB-UniRule"/>
</dbReference>
<dbReference type="PROSITE" id="PS50089">
    <property type="entry name" value="ZF_RING_2"/>
    <property type="match status" value="1"/>
</dbReference>
<dbReference type="CDD" id="cd07199">
    <property type="entry name" value="Pat17_PNPLA8_PNPLA9_like"/>
    <property type="match status" value="1"/>
</dbReference>
<evidence type="ECO:0000313" key="12">
    <source>
        <dbReference type="EMBL" id="KAH0542304.1"/>
    </source>
</evidence>
<evidence type="ECO:0000256" key="1">
    <source>
        <dbReference type="ARBA" id="ARBA00022723"/>
    </source>
</evidence>
<evidence type="ECO:0000256" key="2">
    <source>
        <dbReference type="ARBA" id="ARBA00022771"/>
    </source>
</evidence>
<sequence>MVLMGRIDPSGKAYDPKDGEEERKIEGLREILAARAYGPVTRSAYVKHLSDPTSFGVHLYRDEAAITVGQSEGYEDSDSRDTPILFADCEGFGAGSATTNAQRADSASYSLSRLISDLPITAASYGRDGKDGVDLFYARFLYAISDVVVFVMSGDTKLYPEMQKLAEWAASALYRSINHVAQKTLVIVRNMAGLHTTDLYSADTMKSSLFGNLGNLWEGSKILKTFRTNFNRDQPETHWIHDNDGLLNKLFSKVHFCYIPDAAKAPSSEVFGQYQILRRQIVTASQESQKLRSRAWMQYNVPMLSHILNRAFEHFRTSDDPFDFYKAARNDNPNPVSVSDHIANFLRHLHLTPGFPPSMIPGVISIGLMSLALRTFSSDTDPVGEPQGIFDRDLVTWCMGGLETFSKRDQRCGFKIEGKGDCVNRRASHEYEHCDEKGNRAAGLFDESNQLSPNTLSDINAAFVQQFRQICTDARGSFIWPNLEISRQARETVLQQYKAVWATVRSNKTCMTCLHAVPDHVLECGHTFCDQCVQEFGKPSLYFECGWTVDKCVLCLRSWRNRGPTFRLHPRCAGVRALTLDGGGIRGIIELALLEKIDAAIGLEIPIRDFFDIIVGTSTGGIISLGLATQEELGIPDLKREFTCLATETFRKTRTGSVMAVLDPLDWASKALIIMRVSNSVYRTTPLRESLQRLFGSERNLFSAAERTVRVAVTSSKDNGVDKCLIANYNRPTLDDDLDFEREDENDKELKIWEAALATAAAPFYFRKFEKPETKKNYTDGALHANFPVPYTLDEIARVWKRPDGEKVPLDLLLSLGTGIQEREIAIPTALRIGNFEAICMSFHQSLDCEVRWREFQRDRLQDNSELSGRVHRLNAKIGGSYVALDNHKRMAEIEAAVAKQQLTNPEFAKQIQHLGDLLIANLFFFEPTPPRAPRESTAKSSQIAHHSHISGSIRCRLEKDSNSLWSLIDIIDSFWYREISESCGVITSNMSMATTQGWTPIAVPEQHRRRVRSQKQWFRVECVVAPVEREGVLQVLGVSFRGRGSEEVLPISGFPVGWRGLRKRAVGV</sequence>
<dbReference type="InterPro" id="IPR002641">
    <property type="entry name" value="PNPLA_dom"/>
</dbReference>
<dbReference type="OrthoDB" id="194358at2759"/>
<reference evidence="12" key="1">
    <citation type="submission" date="2021-03" db="EMBL/GenBank/DDBJ databases">
        <title>Comparative genomics and phylogenomic investigation of the class Geoglossomycetes provide insights into ecological specialization and systematics.</title>
        <authorList>
            <person name="Melie T."/>
            <person name="Pirro S."/>
            <person name="Miller A.N."/>
            <person name="Quandt A."/>
        </authorList>
    </citation>
    <scope>NUCLEOTIDE SEQUENCE</scope>
    <source>
        <strain evidence="12">GBOQ0MN5Z8</strain>
    </source>
</reference>
<evidence type="ECO:0000259" key="11">
    <source>
        <dbReference type="PROSITE" id="PS51635"/>
    </source>
</evidence>
<dbReference type="SUPFAM" id="SSF52151">
    <property type="entry name" value="FabD/lysophospholipase-like"/>
    <property type="match status" value="1"/>
</dbReference>
<dbReference type="InterPro" id="IPR013083">
    <property type="entry name" value="Znf_RING/FYVE/PHD"/>
</dbReference>
<dbReference type="PROSITE" id="PS00518">
    <property type="entry name" value="ZF_RING_1"/>
    <property type="match status" value="1"/>
</dbReference>
<dbReference type="AlphaFoldDB" id="A0A9P8IA06"/>
<evidence type="ECO:0000256" key="5">
    <source>
        <dbReference type="ARBA" id="ARBA00022963"/>
    </source>
</evidence>
<dbReference type="EMBL" id="JAGHQL010000057">
    <property type="protein sequence ID" value="KAH0542304.1"/>
    <property type="molecule type" value="Genomic_DNA"/>
</dbReference>
<keyword evidence="5 8" id="KW-0442">Lipid degradation</keyword>
<dbReference type="PANTHER" id="PTHR24185:SF1">
    <property type="entry name" value="CALCIUM-INDEPENDENT PHOSPHOLIPASE A2-GAMMA"/>
    <property type="match status" value="1"/>
</dbReference>
<evidence type="ECO:0000256" key="8">
    <source>
        <dbReference type="PROSITE-ProRule" id="PRU01161"/>
    </source>
</evidence>
<evidence type="ECO:0000313" key="13">
    <source>
        <dbReference type="Proteomes" id="UP000698800"/>
    </source>
</evidence>
<dbReference type="Pfam" id="PF01734">
    <property type="entry name" value="Patatin"/>
    <property type="match status" value="1"/>
</dbReference>
<dbReference type="Proteomes" id="UP000698800">
    <property type="component" value="Unassembled WGS sequence"/>
</dbReference>
<feature type="short sequence motif" description="GXGXXG" evidence="8">
    <location>
        <begin position="582"/>
        <end position="587"/>
    </location>
</feature>
<organism evidence="12 13">
    <name type="scientific">Glutinoglossum americanum</name>
    <dbReference type="NCBI Taxonomy" id="1670608"/>
    <lineage>
        <taxon>Eukaryota</taxon>
        <taxon>Fungi</taxon>
        <taxon>Dikarya</taxon>
        <taxon>Ascomycota</taxon>
        <taxon>Pezizomycotina</taxon>
        <taxon>Geoglossomycetes</taxon>
        <taxon>Geoglossales</taxon>
        <taxon>Geoglossaceae</taxon>
        <taxon>Glutinoglossum</taxon>
    </lineage>
</organism>
<dbReference type="GO" id="GO:0047499">
    <property type="term" value="F:calcium-independent phospholipase A2 activity"/>
    <property type="evidence" value="ECO:0007669"/>
    <property type="project" value="TreeGrafter"/>
</dbReference>
<dbReference type="GO" id="GO:0019369">
    <property type="term" value="P:arachidonate metabolic process"/>
    <property type="evidence" value="ECO:0007669"/>
    <property type="project" value="TreeGrafter"/>
</dbReference>
<dbReference type="InterPro" id="IPR017907">
    <property type="entry name" value="Znf_RING_CS"/>
</dbReference>
<name>A0A9P8IA06_9PEZI</name>
<feature type="domain" description="PNPLA" evidence="11">
    <location>
        <begin position="578"/>
        <end position="793"/>
    </location>
</feature>
<comment type="caution">
    <text evidence="12">The sequence shown here is derived from an EMBL/GenBank/DDBJ whole genome shotgun (WGS) entry which is preliminary data.</text>
</comment>
<accession>A0A9P8IA06</accession>
<dbReference type="GO" id="GO:0046486">
    <property type="term" value="P:glycerolipid metabolic process"/>
    <property type="evidence" value="ECO:0007669"/>
    <property type="project" value="UniProtKB-ARBA"/>
</dbReference>
<dbReference type="PROSITE" id="PS51635">
    <property type="entry name" value="PNPLA"/>
    <property type="match status" value="1"/>
</dbReference>
<dbReference type="GO" id="GO:0016020">
    <property type="term" value="C:membrane"/>
    <property type="evidence" value="ECO:0007669"/>
    <property type="project" value="TreeGrafter"/>
</dbReference>
<keyword evidence="1" id="KW-0479">Metal-binding</keyword>
<evidence type="ECO:0000256" key="6">
    <source>
        <dbReference type="ARBA" id="ARBA00023098"/>
    </source>
</evidence>
<evidence type="ECO:0000256" key="4">
    <source>
        <dbReference type="ARBA" id="ARBA00022833"/>
    </source>
</evidence>
<evidence type="ECO:0000256" key="3">
    <source>
        <dbReference type="ARBA" id="ARBA00022801"/>
    </source>
</evidence>
<dbReference type="Gene3D" id="3.40.1090.10">
    <property type="entry name" value="Cytosolic phospholipase A2 catalytic domain"/>
    <property type="match status" value="1"/>
</dbReference>
<keyword evidence="6 8" id="KW-0443">Lipid metabolism</keyword>
<keyword evidence="4" id="KW-0862">Zinc</keyword>
<proteinExistence type="predicted"/>
<dbReference type="Gene3D" id="3.30.40.10">
    <property type="entry name" value="Zinc/RING finger domain, C3HC4 (zinc finger)"/>
    <property type="match status" value="1"/>
</dbReference>
<feature type="domain" description="RING-type" evidence="10">
    <location>
        <begin position="510"/>
        <end position="555"/>
    </location>
</feature>
<keyword evidence="2 7" id="KW-0863">Zinc-finger</keyword>